<evidence type="ECO:0000256" key="1">
    <source>
        <dbReference type="ARBA" id="ARBA00022723"/>
    </source>
</evidence>
<protein>
    <submittedName>
        <fullName evidence="6">Calcium-binding protein 1b isoform X2</fullName>
    </submittedName>
</protein>
<dbReference type="PANTHER" id="PTHR45917">
    <property type="entry name" value="CALCIUM-BINDING PROTEIN 1-RELATED"/>
    <property type="match status" value="1"/>
</dbReference>
<keyword evidence="3" id="KW-0106">Calcium</keyword>
<name>A0A6P8GG14_CLUHA</name>
<evidence type="ECO:0000313" key="5">
    <source>
        <dbReference type="Proteomes" id="UP000515152"/>
    </source>
</evidence>
<feature type="domain" description="EF-hand" evidence="4">
    <location>
        <begin position="232"/>
        <end position="263"/>
    </location>
</feature>
<dbReference type="CTD" id="436687"/>
<evidence type="ECO:0000256" key="3">
    <source>
        <dbReference type="ARBA" id="ARBA00022837"/>
    </source>
</evidence>
<dbReference type="GeneID" id="105890914"/>
<dbReference type="PANTHER" id="PTHR45917:SF1">
    <property type="entry name" value="CALCIUM-BINDING PROTEIN 1"/>
    <property type="match status" value="1"/>
</dbReference>
<feature type="domain" description="EF-hand" evidence="4">
    <location>
        <begin position="195"/>
        <end position="230"/>
    </location>
</feature>
<dbReference type="GO" id="GO:0005737">
    <property type="term" value="C:cytoplasm"/>
    <property type="evidence" value="ECO:0007669"/>
    <property type="project" value="TreeGrafter"/>
</dbReference>
<proteinExistence type="predicted"/>
<dbReference type="InterPro" id="IPR043582">
    <property type="entry name" value="CaBP1/2/4/5"/>
</dbReference>
<dbReference type="SUPFAM" id="SSF47473">
    <property type="entry name" value="EF-hand"/>
    <property type="match status" value="1"/>
</dbReference>
<dbReference type="FunFam" id="1.10.238.10:FF:000037">
    <property type="entry name" value="calcium-binding protein 1 isoform X2"/>
    <property type="match status" value="1"/>
</dbReference>
<dbReference type="GO" id="GO:0005246">
    <property type="term" value="F:calcium channel regulator activity"/>
    <property type="evidence" value="ECO:0007669"/>
    <property type="project" value="TreeGrafter"/>
</dbReference>
<dbReference type="PROSITE" id="PS50222">
    <property type="entry name" value="EF_HAND_2"/>
    <property type="match status" value="3"/>
</dbReference>
<reference evidence="6" key="1">
    <citation type="submission" date="2025-08" db="UniProtKB">
        <authorList>
            <consortium name="RefSeq"/>
        </authorList>
    </citation>
    <scope>IDENTIFICATION</scope>
</reference>
<dbReference type="CDD" id="cd00051">
    <property type="entry name" value="EFh"/>
    <property type="match status" value="1"/>
</dbReference>
<feature type="domain" description="EF-hand" evidence="4">
    <location>
        <begin position="118"/>
        <end position="153"/>
    </location>
</feature>
<organism evidence="5 6">
    <name type="scientific">Clupea harengus</name>
    <name type="common">Atlantic herring</name>
    <dbReference type="NCBI Taxonomy" id="7950"/>
    <lineage>
        <taxon>Eukaryota</taxon>
        <taxon>Metazoa</taxon>
        <taxon>Chordata</taxon>
        <taxon>Craniata</taxon>
        <taxon>Vertebrata</taxon>
        <taxon>Euteleostomi</taxon>
        <taxon>Actinopterygii</taxon>
        <taxon>Neopterygii</taxon>
        <taxon>Teleostei</taxon>
        <taxon>Clupei</taxon>
        <taxon>Clupeiformes</taxon>
        <taxon>Clupeoidei</taxon>
        <taxon>Clupeidae</taxon>
        <taxon>Clupea</taxon>
    </lineage>
</organism>
<dbReference type="SMART" id="SM00054">
    <property type="entry name" value="EFh"/>
    <property type="match status" value="3"/>
</dbReference>
<keyword evidence="2" id="KW-0677">Repeat</keyword>
<dbReference type="PROSITE" id="PS00018">
    <property type="entry name" value="EF_HAND_1"/>
    <property type="match status" value="3"/>
</dbReference>
<gene>
    <name evidence="6" type="primary">cabp1b</name>
</gene>
<dbReference type="Pfam" id="PF13499">
    <property type="entry name" value="EF-hand_7"/>
    <property type="match status" value="2"/>
</dbReference>
<evidence type="ECO:0000259" key="4">
    <source>
        <dbReference type="PROSITE" id="PS50222"/>
    </source>
</evidence>
<keyword evidence="5" id="KW-1185">Reference proteome</keyword>
<keyword evidence="1" id="KW-0479">Metal-binding</keyword>
<dbReference type="FunFam" id="1.10.238.10:FF:000069">
    <property type="entry name" value="calcium-binding protein 1 isoform X1"/>
    <property type="match status" value="1"/>
</dbReference>
<evidence type="ECO:0000313" key="6">
    <source>
        <dbReference type="RefSeq" id="XP_031433870.1"/>
    </source>
</evidence>
<dbReference type="AlphaFoldDB" id="A0A6P8GG14"/>
<dbReference type="Proteomes" id="UP000515152">
    <property type="component" value="Chromosome 12"/>
</dbReference>
<evidence type="ECO:0000256" key="2">
    <source>
        <dbReference type="ARBA" id="ARBA00022737"/>
    </source>
</evidence>
<accession>A0A6P8GG14</accession>
<dbReference type="InterPro" id="IPR011992">
    <property type="entry name" value="EF-hand-dom_pair"/>
</dbReference>
<dbReference type="RefSeq" id="XP_031433870.1">
    <property type="nucleotide sequence ID" value="XM_031578010.2"/>
</dbReference>
<dbReference type="InterPro" id="IPR002048">
    <property type="entry name" value="EF_hand_dom"/>
</dbReference>
<sequence>MHGDIHMSIHTCAHTYTRAHTHGRTDLHPLTHTHTHTQRDLSMGNCVKSPLRSLSKKDRKLSYKAVQTCEEAQVTYQESLLALAQNCALMHNVLGPACIFLRKGFAENRQADRELRPEEMDELREAFKEFDKDKDGFIGCKDLGNCMRTMGYMPTEMELIELSQQINMNLGGHVDFEDFVELMGPKLLAETADMIGIKELRDAFKEFDTNGDGQISTAELREAMKKLLGQQVGHRDLEDILRDIDLNGDGHVDFEEFVRMMSR</sequence>
<dbReference type="Gene3D" id="1.10.238.10">
    <property type="entry name" value="EF-hand"/>
    <property type="match status" value="2"/>
</dbReference>
<dbReference type="InterPro" id="IPR018247">
    <property type="entry name" value="EF_Hand_1_Ca_BS"/>
</dbReference>
<dbReference type="GO" id="GO:0005509">
    <property type="term" value="F:calcium ion binding"/>
    <property type="evidence" value="ECO:0007669"/>
    <property type="project" value="InterPro"/>
</dbReference>